<dbReference type="Pfam" id="PF16391">
    <property type="entry name" value="DUF5000"/>
    <property type="match status" value="1"/>
</dbReference>
<dbReference type="EMBL" id="JAELVQ010000031">
    <property type="protein sequence ID" value="MBJ6369605.1"/>
    <property type="molecule type" value="Genomic_DNA"/>
</dbReference>
<dbReference type="Pfam" id="PF17166">
    <property type="entry name" value="DUF5126"/>
    <property type="match status" value="1"/>
</dbReference>
<dbReference type="Proteomes" id="UP000610931">
    <property type="component" value="Unassembled WGS sequence"/>
</dbReference>
<dbReference type="InterPro" id="IPR032164">
    <property type="entry name" value="DUF5000"/>
</dbReference>
<evidence type="ECO:0000313" key="4">
    <source>
        <dbReference type="EMBL" id="MBJ6369605.1"/>
    </source>
</evidence>
<evidence type="ECO:0000259" key="2">
    <source>
        <dbReference type="Pfam" id="PF16391"/>
    </source>
</evidence>
<dbReference type="AlphaFoldDB" id="A0A8J7IZN1"/>
<evidence type="ECO:0000259" key="1">
    <source>
        <dbReference type="Pfam" id="PF16323"/>
    </source>
</evidence>
<keyword evidence="5" id="KW-1185">Reference proteome</keyword>
<dbReference type="Gene3D" id="2.60.120.260">
    <property type="entry name" value="Galactose-binding domain-like"/>
    <property type="match status" value="1"/>
</dbReference>
<gene>
    <name evidence="4" type="ORF">JF259_16075</name>
</gene>
<dbReference type="InterPro" id="IPR032527">
    <property type="entry name" value="DUF4959"/>
</dbReference>
<organism evidence="4 5">
    <name type="scientific">Snuella sedimenti</name>
    <dbReference type="NCBI Taxonomy" id="2798802"/>
    <lineage>
        <taxon>Bacteria</taxon>
        <taxon>Pseudomonadati</taxon>
        <taxon>Bacteroidota</taxon>
        <taxon>Flavobacteriia</taxon>
        <taxon>Flavobacteriales</taxon>
        <taxon>Flavobacteriaceae</taxon>
        <taxon>Snuella</taxon>
    </lineage>
</organism>
<sequence>MRNLLNYYIVLVLILVSCGEEEFVGQPPLDSNPPGQISNVSVENIPGGAIIKYTLPKEKDILYIEATYAVNSELIRVAKSSKFNQYIVVDGFGDTQEYEVELRSVDYGGNKSKPLKETIKPLEPPYLKVFNSLEIESDFSGVLLSWENVDKVDMGITVLKEDALGNFVPFKTVYEDYTDYSENVRGLDSITQTLGFFVKDKYKNVSDTIFGTFKPLYEQELDKALWTALRLDTDIPQHANARRVEKGFDGILHQNYARGYVSTFRSELHYLPHHQTIDFGVKAKISRFIIYSVEYWGYKRTGIKKLELYGTNDEALIDRERNGAYVWPNGDDPNDTGNWREEGLDGWNYIDEFEIIKPSGLPGIEVTQEDDDYAQDGIEFNFPPGIPAYRYYRFRSVELWDSGSKHSGWSEITFFGQPQ</sequence>
<reference evidence="4" key="1">
    <citation type="submission" date="2020-12" db="EMBL/GenBank/DDBJ databases">
        <title>Snuella sp. nov., isolated from sediment in Incheon.</title>
        <authorList>
            <person name="Kim W."/>
        </authorList>
    </citation>
    <scope>NUCLEOTIDE SEQUENCE</scope>
    <source>
        <strain evidence="4">CAU 1569</strain>
    </source>
</reference>
<feature type="domain" description="DUF4959" evidence="1">
    <location>
        <begin position="17"/>
        <end position="121"/>
    </location>
</feature>
<dbReference type="Pfam" id="PF16323">
    <property type="entry name" value="DUF4959"/>
    <property type="match status" value="1"/>
</dbReference>
<proteinExistence type="predicted"/>
<comment type="caution">
    <text evidence="4">The sequence shown here is derived from an EMBL/GenBank/DDBJ whole genome shotgun (WGS) entry which is preliminary data.</text>
</comment>
<feature type="domain" description="DUF5126" evidence="3">
    <location>
        <begin position="122"/>
        <end position="223"/>
    </location>
</feature>
<dbReference type="PROSITE" id="PS51257">
    <property type="entry name" value="PROKAR_LIPOPROTEIN"/>
    <property type="match status" value="1"/>
</dbReference>
<feature type="domain" description="DUF5000" evidence="2">
    <location>
        <begin position="266"/>
        <end position="416"/>
    </location>
</feature>
<name>A0A8J7IZN1_9FLAO</name>
<protein>
    <submittedName>
        <fullName evidence="4">DUF4959 domain-containing protein</fullName>
    </submittedName>
</protein>
<accession>A0A8J7IZN1</accession>
<dbReference type="RefSeq" id="WP_199116731.1">
    <property type="nucleotide sequence ID" value="NZ_JAELVQ010000031.1"/>
</dbReference>
<dbReference type="InterPro" id="IPR033431">
    <property type="entry name" value="DUF5126"/>
</dbReference>
<evidence type="ECO:0000313" key="5">
    <source>
        <dbReference type="Proteomes" id="UP000610931"/>
    </source>
</evidence>
<evidence type="ECO:0000259" key="3">
    <source>
        <dbReference type="Pfam" id="PF17166"/>
    </source>
</evidence>